<gene>
    <name evidence="1" type="ORF">CCAM_LOCUS30145</name>
</gene>
<dbReference type="AlphaFoldDB" id="A0A484MIN6"/>
<accession>A0A484MIN6</accession>
<evidence type="ECO:0000313" key="2">
    <source>
        <dbReference type="Proteomes" id="UP000595140"/>
    </source>
</evidence>
<sequence length="177" mass="19647">MSVVKERGVAIPFFQPFKTSFLFPVQKFIVYSLSVECSDLMKVASVGSSRFFIKSVLSFLKSHFQVSGFVEDISKAGFVPVLNVLGETLEVKKDVCIVNESDRESFEANAFQVLSNEIKARSPKVERSNQGLRKSRCQKTYLFISEGNTWNSFVFIHLPGGRVMGGILFAAETVAAA</sequence>
<reference evidence="1 2" key="1">
    <citation type="submission" date="2018-04" db="EMBL/GenBank/DDBJ databases">
        <authorList>
            <person name="Vogel A."/>
        </authorList>
    </citation>
    <scope>NUCLEOTIDE SEQUENCE [LARGE SCALE GENOMIC DNA]</scope>
</reference>
<organism evidence="1 2">
    <name type="scientific">Cuscuta campestris</name>
    <dbReference type="NCBI Taxonomy" id="132261"/>
    <lineage>
        <taxon>Eukaryota</taxon>
        <taxon>Viridiplantae</taxon>
        <taxon>Streptophyta</taxon>
        <taxon>Embryophyta</taxon>
        <taxon>Tracheophyta</taxon>
        <taxon>Spermatophyta</taxon>
        <taxon>Magnoliopsida</taxon>
        <taxon>eudicotyledons</taxon>
        <taxon>Gunneridae</taxon>
        <taxon>Pentapetalae</taxon>
        <taxon>asterids</taxon>
        <taxon>lamiids</taxon>
        <taxon>Solanales</taxon>
        <taxon>Convolvulaceae</taxon>
        <taxon>Cuscuteae</taxon>
        <taxon>Cuscuta</taxon>
        <taxon>Cuscuta subgen. Grammica</taxon>
        <taxon>Cuscuta sect. Cleistogrammica</taxon>
    </lineage>
</organism>
<evidence type="ECO:0000313" key="1">
    <source>
        <dbReference type="EMBL" id="VFQ88369.1"/>
    </source>
</evidence>
<proteinExistence type="predicted"/>
<protein>
    <submittedName>
        <fullName evidence="1">Uncharacterized protein</fullName>
    </submittedName>
</protein>
<dbReference type="Proteomes" id="UP000595140">
    <property type="component" value="Unassembled WGS sequence"/>
</dbReference>
<name>A0A484MIN6_9ASTE</name>
<dbReference type="EMBL" id="OOIL02003568">
    <property type="protein sequence ID" value="VFQ88369.1"/>
    <property type="molecule type" value="Genomic_DNA"/>
</dbReference>
<keyword evidence="2" id="KW-1185">Reference proteome</keyword>